<evidence type="ECO:0000313" key="3">
    <source>
        <dbReference type="WBParaSite" id="MBELARI_LOCUS3169"/>
    </source>
</evidence>
<proteinExistence type="predicted"/>
<dbReference type="Proteomes" id="UP000887575">
    <property type="component" value="Unassembled WGS sequence"/>
</dbReference>
<feature type="region of interest" description="Disordered" evidence="1">
    <location>
        <begin position="14"/>
        <end position="68"/>
    </location>
</feature>
<sequence>MAIASPLGCIHHGSDQVFGSSPQSSDATMEGPSPNLAASQMSADISWDPSNFSPDGNTQPMHANQGRKQTALCRAERFSTEKWAPCASLRNRCMAFTIHRTGSGQTIDRIPFIEHRDDNSSHRHPFICQCTARNMFVFENINL</sequence>
<name>A0AAF3F8E2_9BILA</name>
<dbReference type="WBParaSite" id="MBELARI_LOCUS3169">
    <property type="protein sequence ID" value="MBELARI_LOCUS3169"/>
    <property type="gene ID" value="MBELARI_LOCUS3169"/>
</dbReference>
<evidence type="ECO:0000313" key="2">
    <source>
        <dbReference type="Proteomes" id="UP000887575"/>
    </source>
</evidence>
<protein>
    <submittedName>
        <fullName evidence="3">Uncharacterized protein</fullName>
    </submittedName>
</protein>
<evidence type="ECO:0000256" key="1">
    <source>
        <dbReference type="SAM" id="MobiDB-lite"/>
    </source>
</evidence>
<reference evidence="3" key="1">
    <citation type="submission" date="2024-02" db="UniProtKB">
        <authorList>
            <consortium name="WormBaseParasite"/>
        </authorList>
    </citation>
    <scope>IDENTIFICATION</scope>
</reference>
<accession>A0AAF3F8E2</accession>
<dbReference type="AlphaFoldDB" id="A0AAF3F8E2"/>
<feature type="compositionally biased region" description="Polar residues" evidence="1">
    <location>
        <begin position="36"/>
        <end position="68"/>
    </location>
</feature>
<organism evidence="2 3">
    <name type="scientific">Mesorhabditis belari</name>
    <dbReference type="NCBI Taxonomy" id="2138241"/>
    <lineage>
        <taxon>Eukaryota</taxon>
        <taxon>Metazoa</taxon>
        <taxon>Ecdysozoa</taxon>
        <taxon>Nematoda</taxon>
        <taxon>Chromadorea</taxon>
        <taxon>Rhabditida</taxon>
        <taxon>Rhabditina</taxon>
        <taxon>Rhabditomorpha</taxon>
        <taxon>Rhabditoidea</taxon>
        <taxon>Rhabditidae</taxon>
        <taxon>Mesorhabditinae</taxon>
        <taxon>Mesorhabditis</taxon>
    </lineage>
</organism>
<keyword evidence="2" id="KW-1185">Reference proteome</keyword>
<feature type="compositionally biased region" description="Polar residues" evidence="1">
    <location>
        <begin position="17"/>
        <end position="27"/>
    </location>
</feature>